<evidence type="ECO:0000259" key="9">
    <source>
        <dbReference type="Pfam" id="PF00884"/>
    </source>
</evidence>
<keyword evidence="5 10" id="KW-0378">Hydrolase</keyword>
<dbReference type="EC" id="3.1.6.1" evidence="10"/>
<dbReference type="Gene3D" id="3.40.720.10">
    <property type="entry name" value="Alkaline Phosphatase, subunit A"/>
    <property type="match status" value="1"/>
</dbReference>
<dbReference type="InterPro" id="IPR050738">
    <property type="entry name" value="Sulfatase"/>
</dbReference>
<proteinExistence type="inferred from homology"/>
<dbReference type="CDD" id="cd16144">
    <property type="entry name" value="ARS_like"/>
    <property type="match status" value="1"/>
</dbReference>
<feature type="signal peptide" evidence="8">
    <location>
        <begin position="1"/>
        <end position="24"/>
    </location>
</feature>
<evidence type="ECO:0000256" key="8">
    <source>
        <dbReference type="SAM" id="SignalP"/>
    </source>
</evidence>
<feature type="region of interest" description="Disordered" evidence="7">
    <location>
        <begin position="214"/>
        <end position="238"/>
    </location>
</feature>
<dbReference type="AlphaFoldDB" id="A0A5C5ZAS9"/>
<dbReference type="RefSeq" id="WP_146401915.1">
    <property type="nucleotide sequence ID" value="NZ_SJPJ01000001.1"/>
</dbReference>
<keyword evidence="6" id="KW-0106">Calcium</keyword>
<keyword evidence="3" id="KW-0479">Metal-binding</keyword>
<evidence type="ECO:0000256" key="7">
    <source>
        <dbReference type="SAM" id="MobiDB-lite"/>
    </source>
</evidence>
<feature type="domain" description="Sulfatase N-terminal" evidence="9">
    <location>
        <begin position="36"/>
        <end position="340"/>
    </location>
</feature>
<evidence type="ECO:0000313" key="10">
    <source>
        <dbReference type="EMBL" id="TWT84275.1"/>
    </source>
</evidence>
<evidence type="ECO:0000256" key="4">
    <source>
        <dbReference type="ARBA" id="ARBA00022729"/>
    </source>
</evidence>
<comment type="similarity">
    <text evidence="2">Belongs to the sulfatase family.</text>
</comment>
<feature type="chain" id="PRO_5023035310" evidence="8">
    <location>
        <begin position="25"/>
        <end position="462"/>
    </location>
</feature>
<dbReference type="OrthoDB" id="9783154at2"/>
<dbReference type="Proteomes" id="UP000315010">
    <property type="component" value="Unassembled WGS sequence"/>
</dbReference>
<dbReference type="InterPro" id="IPR017850">
    <property type="entry name" value="Alkaline_phosphatase_core_sf"/>
</dbReference>
<evidence type="ECO:0000256" key="2">
    <source>
        <dbReference type="ARBA" id="ARBA00008779"/>
    </source>
</evidence>
<dbReference type="PANTHER" id="PTHR42693:SF42">
    <property type="entry name" value="ARYLSULFATASE G"/>
    <property type="match status" value="1"/>
</dbReference>
<reference evidence="10 11" key="1">
    <citation type="submission" date="2019-02" db="EMBL/GenBank/DDBJ databases">
        <title>Deep-cultivation of Planctomycetes and their phenomic and genomic characterization uncovers novel biology.</title>
        <authorList>
            <person name="Wiegand S."/>
            <person name="Jogler M."/>
            <person name="Boedeker C."/>
            <person name="Pinto D."/>
            <person name="Vollmers J."/>
            <person name="Rivas-Marin E."/>
            <person name="Kohn T."/>
            <person name="Peeters S.H."/>
            <person name="Heuer A."/>
            <person name="Rast P."/>
            <person name="Oberbeckmann S."/>
            <person name="Bunk B."/>
            <person name="Jeske O."/>
            <person name="Meyerdierks A."/>
            <person name="Storesund J.E."/>
            <person name="Kallscheuer N."/>
            <person name="Luecker S."/>
            <person name="Lage O.M."/>
            <person name="Pohl T."/>
            <person name="Merkel B.J."/>
            <person name="Hornburger P."/>
            <person name="Mueller R.-W."/>
            <person name="Bruemmer F."/>
            <person name="Labrenz M."/>
            <person name="Spormann A.M."/>
            <person name="Op Den Camp H."/>
            <person name="Overmann J."/>
            <person name="Amann R."/>
            <person name="Jetten M.S.M."/>
            <person name="Mascher T."/>
            <person name="Medema M.H."/>
            <person name="Devos D.P."/>
            <person name="Kaster A.-K."/>
            <person name="Ovreas L."/>
            <person name="Rohde M."/>
            <person name="Galperin M.Y."/>
            <person name="Jogler C."/>
        </authorList>
    </citation>
    <scope>NUCLEOTIDE SEQUENCE [LARGE SCALE GENOMIC DNA]</scope>
    <source>
        <strain evidence="10 11">CA13</strain>
    </source>
</reference>
<keyword evidence="4 8" id="KW-0732">Signal</keyword>
<sequence length="462" mass="51627" precursor="true">MINRNIRLLILALSILIALNSVIAADKRTAGTERAPNIVFFLADDMGWTDLGCYGSTFYESPNIDQLARDGMRFTDAYTAGTVCSPTRASIITGQTTPRHGCTNWGGDLSEPEKHFSMAKALREGGYQTFFTGKWHIGATTPKQEGFDTFEELLPPLNLKNDPKKTRQITGHTLAFLEQLDPEKPFFAYVNYHAVHTAMRERADLVAKYKAKLLSEPPKSRGPQGLERERDRSNKQVQDVPEFAAMVEGLDTSVREILNAVSTRGLDENTIVIFSSDNGGLSTKGCTSNLPLRAGKGWAYEGGIRVPLIVKWPGKVKKGQVSDVPVISMDFYPTLLEAAGLALRPKEHVDGISLLQLLKDGTAPERDTLYWHYPHYHGAGCIPVGALREGQYKLVHWFGEDRYELYDLSSDISELHDISKKEPERVERLAKKLITWQHGIPNIKFDNPNLLEKKSTSRKGKK</sequence>
<gene>
    <name evidence="10" type="primary">atsA_112</name>
    <name evidence="10" type="ORF">CA13_57520</name>
</gene>
<evidence type="ECO:0000256" key="6">
    <source>
        <dbReference type="ARBA" id="ARBA00022837"/>
    </source>
</evidence>
<name>A0A5C5ZAS9_9BACT</name>
<dbReference type="SUPFAM" id="SSF53649">
    <property type="entry name" value="Alkaline phosphatase-like"/>
    <property type="match status" value="1"/>
</dbReference>
<dbReference type="Gene3D" id="3.30.1120.10">
    <property type="match status" value="1"/>
</dbReference>
<dbReference type="GO" id="GO:0004065">
    <property type="term" value="F:arylsulfatase activity"/>
    <property type="evidence" value="ECO:0007669"/>
    <property type="project" value="UniProtKB-EC"/>
</dbReference>
<dbReference type="PANTHER" id="PTHR42693">
    <property type="entry name" value="ARYLSULFATASE FAMILY MEMBER"/>
    <property type="match status" value="1"/>
</dbReference>
<comment type="caution">
    <text evidence="10">The sequence shown here is derived from an EMBL/GenBank/DDBJ whole genome shotgun (WGS) entry which is preliminary data.</text>
</comment>
<accession>A0A5C5ZAS9</accession>
<dbReference type="GO" id="GO:0046872">
    <property type="term" value="F:metal ion binding"/>
    <property type="evidence" value="ECO:0007669"/>
    <property type="project" value="UniProtKB-KW"/>
</dbReference>
<protein>
    <submittedName>
        <fullName evidence="10">Arylsulfatase</fullName>
        <ecNumber evidence="10">3.1.6.1</ecNumber>
    </submittedName>
</protein>
<evidence type="ECO:0000256" key="3">
    <source>
        <dbReference type="ARBA" id="ARBA00022723"/>
    </source>
</evidence>
<evidence type="ECO:0000256" key="5">
    <source>
        <dbReference type="ARBA" id="ARBA00022801"/>
    </source>
</evidence>
<keyword evidence="11" id="KW-1185">Reference proteome</keyword>
<dbReference type="EMBL" id="SJPJ01000001">
    <property type="protein sequence ID" value="TWT84275.1"/>
    <property type="molecule type" value="Genomic_DNA"/>
</dbReference>
<dbReference type="Pfam" id="PF00884">
    <property type="entry name" value="Sulfatase"/>
    <property type="match status" value="1"/>
</dbReference>
<evidence type="ECO:0000313" key="11">
    <source>
        <dbReference type="Proteomes" id="UP000315010"/>
    </source>
</evidence>
<organism evidence="10 11">
    <name type="scientific">Novipirellula herctigrandis</name>
    <dbReference type="NCBI Taxonomy" id="2527986"/>
    <lineage>
        <taxon>Bacteria</taxon>
        <taxon>Pseudomonadati</taxon>
        <taxon>Planctomycetota</taxon>
        <taxon>Planctomycetia</taxon>
        <taxon>Pirellulales</taxon>
        <taxon>Pirellulaceae</taxon>
        <taxon>Novipirellula</taxon>
    </lineage>
</organism>
<evidence type="ECO:0000256" key="1">
    <source>
        <dbReference type="ARBA" id="ARBA00001913"/>
    </source>
</evidence>
<dbReference type="InterPro" id="IPR000917">
    <property type="entry name" value="Sulfatase_N"/>
</dbReference>
<comment type="cofactor">
    <cofactor evidence="1">
        <name>Ca(2+)</name>
        <dbReference type="ChEBI" id="CHEBI:29108"/>
    </cofactor>
</comment>